<feature type="compositionally biased region" description="Low complexity" evidence="8">
    <location>
        <begin position="99"/>
        <end position="115"/>
    </location>
</feature>
<dbReference type="Proteomes" id="UP001501266">
    <property type="component" value="Unassembled WGS sequence"/>
</dbReference>
<feature type="transmembrane region" description="Helical" evidence="9">
    <location>
        <begin position="6"/>
        <end position="22"/>
    </location>
</feature>
<reference evidence="11 12" key="1">
    <citation type="journal article" date="2019" name="Int. J. Syst. Evol. Microbiol.">
        <title>The Global Catalogue of Microorganisms (GCM) 10K type strain sequencing project: providing services to taxonomists for standard genome sequencing and annotation.</title>
        <authorList>
            <consortium name="The Broad Institute Genomics Platform"/>
            <consortium name="The Broad Institute Genome Sequencing Center for Infectious Disease"/>
            <person name="Wu L."/>
            <person name="Ma J."/>
        </authorList>
    </citation>
    <scope>NUCLEOTIDE SEQUENCE [LARGE SCALE GENOMIC DNA]</scope>
    <source>
        <strain evidence="11 12">JCM 12398</strain>
    </source>
</reference>
<evidence type="ECO:0000256" key="8">
    <source>
        <dbReference type="SAM" id="MobiDB-lite"/>
    </source>
</evidence>
<evidence type="ECO:0000313" key="11">
    <source>
        <dbReference type="EMBL" id="GAA1423888.1"/>
    </source>
</evidence>
<organism evidence="11 12">
    <name type="scientific">Agrococcus citreus</name>
    <dbReference type="NCBI Taxonomy" id="84643"/>
    <lineage>
        <taxon>Bacteria</taxon>
        <taxon>Bacillati</taxon>
        <taxon>Actinomycetota</taxon>
        <taxon>Actinomycetes</taxon>
        <taxon>Micrococcales</taxon>
        <taxon>Microbacteriaceae</taxon>
        <taxon>Agrococcus</taxon>
    </lineage>
</organism>
<dbReference type="NCBIfam" id="TIGR03462">
    <property type="entry name" value="CarR_dom_SF"/>
    <property type="match status" value="1"/>
</dbReference>
<evidence type="ECO:0000256" key="6">
    <source>
        <dbReference type="ARBA" id="ARBA00023136"/>
    </source>
</evidence>
<evidence type="ECO:0000256" key="9">
    <source>
        <dbReference type="SAM" id="Phobius"/>
    </source>
</evidence>
<comment type="subcellular location">
    <subcellularLocation>
        <location evidence="1">Membrane</location>
        <topology evidence="1">Multi-pass membrane protein</topology>
    </subcellularLocation>
</comment>
<evidence type="ECO:0000313" key="12">
    <source>
        <dbReference type="Proteomes" id="UP001501266"/>
    </source>
</evidence>
<dbReference type="Pfam" id="PF18916">
    <property type="entry name" value="Lycopene_cyc"/>
    <property type="match status" value="1"/>
</dbReference>
<feature type="transmembrane region" description="Helical" evidence="9">
    <location>
        <begin position="76"/>
        <end position="93"/>
    </location>
</feature>
<keyword evidence="7" id="KW-0413">Isomerase</keyword>
<keyword evidence="3 9" id="KW-0812">Transmembrane</keyword>
<feature type="transmembrane region" description="Helical" evidence="9">
    <location>
        <begin position="29"/>
        <end position="56"/>
    </location>
</feature>
<keyword evidence="5 9" id="KW-1133">Transmembrane helix</keyword>
<feature type="region of interest" description="Disordered" evidence="8">
    <location>
        <begin position="98"/>
        <end position="126"/>
    </location>
</feature>
<accession>A0ABN1YXE8</accession>
<evidence type="ECO:0000259" key="10">
    <source>
        <dbReference type="Pfam" id="PF18916"/>
    </source>
</evidence>
<evidence type="ECO:0000256" key="3">
    <source>
        <dbReference type="ARBA" id="ARBA00022692"/>
    </source>
</evidence>
<comment type="pathway">
    <text evidence="2">Carotenoid biosynthesis.</text>
</comment>
<dbReference type="RefSeq" id="WP_343919771.1">
    <property type="nucleotide sequence ID" value="NZ_BAAAKK010000005.1"/>
</dbReference>
<gene>
    <name evidence="11" type="ORF">GCM10009640_18910</name>
</gene>
<keyword evidence="4" id="KW-0125">Carotenoid biosynthesis</keyword>
<proteinExistence type="predicted"/>
<keyword evidence="12" id="KW-1185">Reference proteome</keyword>
<name>A0ABN1YXE8_9MICO</name>
<comment type="caution">
    <text evidence="11">The sequence shown here is derived from an EMBL/GenBank/DDBJ whole genome shotgun (WGS) entry which is preliminary data.</text>
</comment>
<dbReference type="InterPro" id="IPR017825">
    <property type="entry name" value="Lycopene_cyclase_dom"/>
</dbReference>
<evidence type="ECO:0000256" key="7">
    <source>
        <dbReference type="ARBA" id="ARBA00023235"/>
    </source>
</evidence>
<evidence type="ECO:0000256" key="1">
    <source>
        <dbReference type="ARBA" id="ARBA00004141"/>
    </source>
</evidence>
<protein>
    <recommendedName>
        <fullName evidence="10">Lycopene cyclase domain-containing protein</fullName>
    </recommendedName>
</protein>
<evidence type="ECO:0000256" key="2">
    <source>
        <dbReference type="ARBA" id="ARBA00004829"/>
    </source>
</evidence>
<feature type="domain" description="Lycopene cyclase" evidence="10">
    <location>
        <begin position="2"/>
        <end position="91"/>
    </location>
</feature>
<evidence type="ECO:0000256" key="4">
    <source>
        <dbReference type="ARBA" id="ARBA00022746"/>
    </source>
</evidence>
<keyword evidence="6 9" id="KW-0472">Membrane</keyword>
<evidence type="ECO:0000256" key="5">
    <source>
        <dbReference type="ARBA" id="ARBA00022989"/>
    </source>
</evidence>
<sequence>MTYAVLLAPVLAAAIVALVVALRARRRSWVALAIAAAILLALTTVFDTLMIAADLFRYDDALLLGPRIGLAPVEDLAYALIALFVVVALWRLLPTRIRSSSAARSSWSDGAASDRAGSERTGSADA</sequence>
<dbReference type="EMBL" id="BAAAKK010000005">
    <property type="protein sequence ID" value="GAA1423888.1"/>
    <property type="molecule type" value="Genomic_DNA"/>
</dbReference>